<dbReference type="Pfam" id="PF08818">
    <property type="entry name" value="DUF1801"/>
    <property type="match status" value="1"/>
</dbReference>
<dbReference type="InterPro" id="IPR014922">
    <property type="entry name" value="YdhG-like"/>
</dbReference>
<dbReference type="SUPFAM" id="SSF159888">
    <property type="entry name" value="YdhG-like"/>
    <property type="match status" value="1"/>
</dbReference>
<evidence type="ECO:0000313" key="3">
    <source>
        <dbReference type="Proteomes" id="UP000273516"/>
    </source>
</evidence>
<organism evidence="2 3">
    <name type="scientific">Paracoccus alkanivorans</name>
    <dbReference type="NCBI Taxonomy" id="2116655"/>
    <lineage>
        <taxon>Bacteria</taxon>
        <taxon>Pseudomonadati</taxon>
        <taxon>Pseudomonadota</taxon>
        <taxon>Alphaproteobacteria</taxon>
        <taxon>Rhodobacterales</taxon>
        <taxon>Paracoccaceae</taxon>
        <taxon>Paracoccus</taxon>
    </lineage>
</organism>
<dbReference type="EMBL" id="QOKZ01000010">
    <property type="protein sequence ID" value="RMC32056.1"/>
    <property type="molecule type" value="Genomic_DNA"/>
</dbReference>
<sequence>MITDIEEYFTKGCGRCARFATPDCSTRQWAEGLNTLRRICLDAGLAEAVKWGHPCYMHAGRNIAIIGAFRGDFRISFFNAALMRDPDGILEKQGPNARHRDMIRFTTNAQVPEMEQVILSYLKEAMGYADAGIKPPKEEGDMELPDELVEALDADPELAEAFHGLTPGRQKSYVINIGSAKAAATRRARIVKFREKILAGKGAMER</sequence>
<evidence type="ECO:0000259" key="1">
    <source>
        <dbReference type="Pfam" id="PF08818"/>
    </source>
</evidence>
<gene>
    <name evidence="2" type="ORF">C9E81_19470</name>
</gene>
<comment type="caution">
    <text evidence="2">The sequence shown here is derived from an EMBL/GenBank/DDBJ whole genome shotgun (WGS) entry which is preliminary data.</text>
</comment>
<keyword evidence="3" id="KW-1185">Reference proteome</keyword>
<dbReference type="PIRSF" id="PIRSF021308">
    <property type="entry name" value="UCP021308"/>
    <property type="match status" value="1"/>
</dbReference>
<reference evidence="2 3" key="1">
    <citation type="submission" date="2018-07" db="EMBL/GenBank/DDBJ databases">
        <authorList>
            <person name="Zhang Y."/>
            <person name="Wang L."/>
            <person name="Ma S."/>
        </authorList>
    </citation>
    <scope>NUCLEOTIDE SEQUENCE [LARGE SCALE GENOMIC DNA]</scope>
    <source>
        <strain evidence="2 3">4-2</strain>
    </source>
</reference>
<proteinExistence type="predicted"/>
<dbReference type="AlphaFoldDB" id="A0A3M0M337"/>
<dbReference type="InterPro" id="IPR016786">
    <property type="entry name" value="YdeI_bac"/>
</dbReference>
<dbReference type="RefSeq" id="WP_122114026.1">
    <property type="nucleotide sequence ID" value="NZ_QOKZ01000010.1"/>
</dbReference>
<dbReference type="Proteomes" id="UP000273516">
    <property type="component" value="Unassembled WGS sequence"/>
</dbReference>
<accession>A0A3M0M337</accession>
<protein>
    <recommendedName>
        <fullName evidence="1">YdhG-like domain-containing protein</fullName>
    </recommendedName>
</protein>
<dbReference type="Pfam" id="PF13376">
    <property type="entry name" value="OmdA"/>
    <property type="match status" value="1"/>
</dbReference>
<feature type="domain" description="YdhG-like" evidence="1">
    <location>
        <begin position="29"/>
        <end position="126"/>
    </location>
</feature>
<dbReference type="OrthoDB" id="214150at2"/>
<name>A0A3M0M337_9RHOB</name>
<evidence type="ECO:0000313" key="2">
    <source>
        <dbReference type="EMBL" id="RMC32056.1"/>
    </source>
</evidence>